<dbReference type="EMBL" id="JAJATZ010000003">
    <property type="protein sequence ID" value="MCB5199357.1"/>
    <property type="molecule type" value="Genomic_DNA"/>
</dbReference>
<reference evidence="2" key="1">
    <citation type="submission" date="2021-10" db="EMBL/GenBank/DDBJ databases">
        <title>Loktanella gaetbuli sp. nov., isolated from a tidal flat.</title>
        <authorList>
            <person name="Park S."/>
            <person name="Yoon J.-H."/>
        </authorList>
    </citation>
    <scope>NUCLEOTIDE SEQUENCE</scope>
    <source>
        <strain evidence="2">TSTF-M6</strain>
    </source>
</reference>
<accession>A0ABS8BUL7</accession>
<name>A0ABS8BUL7_9RHOB</name>
<dbReference type="InterPro" id="IPR019301">
    <property type="entry name" value="Flagellar_prot_FlgJ_N"/>
</dbReference>
<dbReference type="Pfam" id="PF10135">
    <property type="entry name" value="Rod-binding"/>
    <property type="match status" value="1"/>
</dbReference>
<gene>
    <name evidence="2" type="ORF">LGQ03_08895</name>
</gene>
<feature type="domain" description="Flagellar protein FlgJ N-terminal" evidence="1">
    <location>
        <begin position="28"/>
        <end position="73"/>
    </location>
</feature>
<protein>
    <submittedName>
        <fullName evidence="2">Rod-binding protein</fullName>
    </submittedName>
</protein>
<comment type="caution">
    <text evidence="2">The sequence shown here is derived from an EMBL/GenBank/DDBJ whole genome shotgun (WGS) entry which is preliminary data.</text>
</comment>
<organism evidence="2 3">
    <name type="scientific">Loktanella gaetbuli</name>
    <dbReference type="NCBI Taxonomy" id="2881335"/>
    <lineage>
        <taxon>Bacteria</taxon>
        <taxon>Pseudomonadati</taxon>
        <taxon>Pseudomonadota</taxon>
        <taxon>Alphaproteobacteria</taxon>
        <taxon>Rhodobacterales</taxon>
        <taxon>Roseobacteraceae</taxon>
        <taxon>Loktanella</taxon>
    </lineage>
</organism>
<proteinExistence type="predicted"/>
<dbReference type="Proteomes" id="UP001138961">
    <property type="component" value="Unassembled WGS sequence"/>
</dbReference>
<sequence length="82" mass="8544">MPVATGPDTDLLQAARKLEATFLSEMLKSMQFDGAAGPFGSGPGSDQFSSFLRDAQAEKMVAAGGIGIAESLFNAMKARTDD</sequence>
<evidence type="ECO:0000313" key="3">
    <source>
        <dbReference type="Proteomes" id="UP001138961"/>
    </source>
</evidence>
<keyword evidence="3" id="KW-1185">Reference proteome</keyword>
<evidence type="ECO:0000313" key="2">
    <source>
        <dbReference type="EMBL" id="MCB5199357.1"/>
    </source>
</evidence>
<evidence type="ECO:0000259" key="1">
    <source>
        <dbReference type="Pfam" id="PF10135"/>
    </source>
</evidence>